<dbReference type="PATRIC" id="fig|1367847.3.peg.2240"/>
<dbReference type="InterPro" id="IPR006427">
    <property type="entry name" value="Portal_HK97"/>
</dbReference>
<organism evidence="2 4">
    <name type="scientific">Paracoccus aminophilus JCM 7686</name>
    <dbReference type="NCBI Taxonomy" id="1367847"/>
    <lineage>
        <taxon>Bacteria</taxon>
        <taxon>Pseudomonadati</taxon>
        <taxon>Pseudomonadota</taxon>
        <taxon>Alphaproteobacteria</taxon>
        <taxon>Rhodobacterales</taxon>
        <taxon>Paracoccaceae</taxon>
        <taxon>Paracoccus</taxon>
    </lineage>
</organism>
<dbReference type="KEGG" id="pami:JCM7686_2247"/>
<dbReference type="STRING" id="1367847.JCM7686_2247"/>
<dbReference type="EMBL" id="CP006650">
    <property type="protein sequence ID" value="AGT10565.1"/>
    <property type="molecule type" value="Genomic_DNA"/>
</dbReference>
<reference evidence="2 4" key="1">
    <citation type="journal article" date="2014" name="BMC Genomics">
        <title>Architecture and functions of a multipartite genome of the methylotrophic bacterium Paracoccus aminophilus JCM 7686, containing primary and secondary chromids.</title>
        <authorList>
            <person name="Dziewit L."/>
            <person name="Czarnecki J."/>
            <person name="Wibberg D."/>
            <person name="Radlinska M."/>
            <person name="Mrozek P."/>
            <person name="Szymczak M."/>
            <person name="Schluter A."/>
            <person name="Puhler A."/>
            <person name="Bartosik D."/>
        </authorList>
    </citation>
    <scope>NUCLEOTIDE SEQUENCE [LARGE SCALE GENOMIC DNA]</scope>
    <source>
        <strain evidence="2">JCM 7686</strain>
    </source>
</reference>
<dbReference type="InterPro" id="IPR006944">
    <property type="entry name" value="Phage/GTA_portal"/>
</dbReference>
<evidence type="ECO:0000313" key="3">
    <source>
        <dbReference type="EMBL" id="AGT10565.1"/>
    </source>
</evidence>
<dbReference type="KEGG" id="pami:JCM7686_2926"/>
<dbReference type="Proteomes" id="UP000015480">
    <property type="component" value="Chromosome"/>
</dbReference>
<evidence type="ECO:0000313" key="4">
    <source>
        <dbReference type="Proteomes" id="UP000015480"/>
    </source>
</evidence>
<dbReference type="OrthoDB" id="7592047at2"/>
<evidence type="ECO:0000256" key="1">
    <source>
        <dbReference type="SAM" id="MobiDB-lite"/>
    </source>
</evidence>
<dbReference type="HOGENOM" id="CLU_033789_0_1_5"/>
<dbReference type="EMBL" id="CP006650">
    <property type="protein sequence ID" value="AGT09322.1"/>
    <property type="molecule type" value="Genomic_DNA"/>
</dbReference>
<protein>
    <submittedName>
        <fullName evidence="2">Phage portal protein</fullName>
    </submittedName>
</protein>
<name>S5XVM0_PARAH</name>
<dbReference type="AlphaFoldDB" id="S5XVM0"/>
<feature type="region of interest" description="Disordered" evidence="1">
    <location>
        <begin position="366"/>
        <end position="388"/>
    </location>
</feature>
<dbReference type="eggNOG" id="COG4695">
    <property type="taxonomic scope" value="Bacteria"/>
</dbReference>
<sequence length="429" mass="46822">MNILGLEVRRAETRSATVESPSVALSSDNILSFFGIEKVALPHVTISNALTVPAVFCAVAFLSRTLAAIPLHAFRRTAEGAERLSGDTALTISEFPNEEMDGFKMRQYFWQQVFTGGRGLAWIERKGDEVVGIWPMDPRKVSVKRVNMRLVYTFDGKRYPAADVIDVPFMLKEDMIGHDGPINKARKAIQLALAMGDYGSNFFAGGGVPPLALSGPLPQGADGLKRAMADMTRAIDAAKSSQKPVFPIPPGHELKQVGFDPAKGQMTEARLFQIQEFSRVWQLPPVFLHDLSHGIRANVEQQDLSLIKHLLSQWVKAFEGEANLKLFGRKSRHEVGGRYVEHNLAGLMRGDFKTRIEGIARGIQTGQLTPNEARELENRPRHSNPAADELLVQGATVVLGSAANGAGVPPPEAPSESQADDGEVDADKT</sequence>
<dbReference type="Pfam" id="PF04860">
    <property type="entry name" value="Phage_portal"/>
    <property type="match status" value="1"/>
</dbReference>
<evidence type="ECO:0000313" key="2">
    <source>
        <dbReference type="EMBL" id="AGT09322.1"/>
    </source>
</evidence>
<proteinExistence type="predicted"/>
<feature type="region of interest" description="Disordered" evidence="1">
    <location>
        <begin position="401"/>
        <end position="429"/>
    </location>
</feature>
<dbReference type="NCBIfam" id="TIGR01537">
    <property type="entry name" value="portal_HK97"/>
    <property type="match status" value="1"/>
</dbReference>
<keyword evidence="4" id="KW-1185">Reference proteome</keyword>
<feature type="compositionally biased region" description="Acidic residues" evidence="1">
    <location>
        <begin position="418"/>
        <end position="429"/>
    </location>
</feature>
<gene>
    <name evidence="3" type="ORF">JCM7686_2247</name>
    <name evidence="2" type="ORF">JCM7686_2926</name>
</gene>
<accession>S5XVM0</accession>